<dbReference type="Gene3D" id="2.60.40.10">
    <property type="entry name" value="Immunoglobulins"/>
    <property type="match status" value="3"/>
</dbReference>
<dbReference type="Gene3D" id="2.60.120.260">
    <property type="entry name" value="Galactose-binding domain-like"/>
    <property type="match status" value="1"/>
</dbReference>
<evidence type="ECO:0000256" key="6">
    <source>
        <dbReference type="ARBA" id="ARBA00011738"/>
    </source>
</evidence>
<dbReference type="GO" id="GO:0004567">
    <property type="term" value="F:beta-mannosidase activity"/>
    <property type="evidence" value="ECO:0007669"/>
    <property type="project" value="UniProtKB-EC"/>
</dbReference>
<comment type="catalytic activity">
    <reaction evidence="1">
        <text>Hydrolysis of terminal, non-reducing beta-D-mannose residues in beta-D-mannosides.</text>
        <dbReference type="EC" id="3.2.1.25"/>
    </reaction>
</comment>
<dbReference type="Pfam" id="PF00703">
    <property type="entry name" value="Glyco_hydro_2"/>
    <property type="match status" value="1"/>
</dbReference>
<evidence type="ECO:0000256" key="16">
    <source>
        <dbReference type="ARBA" id="ARBA00023295"/>
    </source>
</evidence>
<dbReference type="PANTHER" id="PTHR43730:SF1">
    <property type="entry name" value="BETA-MANNOSIDASE"/>
    <property type="match status" value="1"/>
</dbReference>
<dbReference type="GO" id="GO:0005576">
    <property type="term" value="C:extracellular region"/>
    <property type="evidence" value="ECO:0007669"/>
    <property type="project" value="UniProtKB-SubCell"/>
</dbReference>
<dbReference type="InterPro" id="IPR018499">
    <property type="entry name" value="Tetraspanin/Peripherin"/>
</dbReference>
<evidence type="ECO:0000256" key="22">
    <source>
        <dbReference type="SAM" id="SignalP"/>
    </source>
</evidence>
<dbReference type="OrthoDB" id="2866996at2759"/>
<comment type="subunit">
    <text evidence="6">Homodimer.</text>
</comment>
<dbReference type="InterPro" id="IPR041447">
    <property type="entry name" value="Mannosidase_ig"/>
</dbReference>
<dbReference type="CDD" id="cd03127">
    <property type="entry name" value="tetraspanin_LEL"/>
    <property type="match status" value="1"/>
</dbReference>
<dbReference type="Pfam" id="PF00335">
    <property type="entry name" value="Tetraspanin"/>
    <property type="match status" value="1"/>
</dbReference>
<protein>
    <recommendedName>
        <fullName evidence="19">Beta-mannosidase B</fullName>
        <ecNumber evidence="7">3.2.1.25</ecNumber>
    </recommendedName>
    <alternativeName>
        <fullName evidence="17">Mannanase</fullName>
    </alternativeName>
    <alternativeName>
        <fullName evidence="20">Mannanase B</fullName>
    </alternativeName>
</protein>
<feature type="domain" description="Glycoside hydrolase family 2 immunoglobulin-like beta-sandwich" evidence="23">
    <location>
        <begin position="224"/>
        <end position="328"/>
    </location>
</feature>
<evidence type="ECO:0000313" key="27">
    <source>
        <dbReference type="EMBL" id="CAG9863674.1"/>
    </source>
</evidence>
<keyword evidence="10 22" id="KW-0732">Signal</keyword>
<keyword evidence="8" id="KW-0964">Secreted</keyword>
<evidence type="ECO:0000259" key="24">
    <source>
        <dbReference type="Pfam" id="PF17753"/>
    </source>
</evidence>
<evidence type="ECO:0000256" key="2">
    <source>
        <dbReference type="ARBA" id="ARBA00004141"/>
    </source>
</evidence>
<dbReference type="InterPro" id="IPR017853">
    <property type="entry name" value="GH"/>
</dbReference>
<dbReference type="InterPro" id="IPR006102">
    <property type="entry name" value="Ig-like_GH2"/>
</dbReference>
<gene>
    <name evidence="27" type="ORF">PHYEVI_LOCUS9958</name>
</gene>
<keyword evidence="14" id="KW-0325">Glycoprotein</keyword>
<keyword evidence="11" id="KW-0378">Hydrolase</keyword>
<keyword evidence="28" id="KW-1185">Reference proteome</keyword>
<dbReference type="InterPro" id="IPR054593">
    <property type="entry name" value="Beta-mannosidase-like_N2"/>
</dbReference>
<evidence type="ECO:0000256" key="11">
    <source>
        <dbReference type="ARBA" id="ARBA00022801"/>
    </source>
</evidence>
<feature type="signal peptide" evidence="22">
    <location>
        <begin position="1"/>
        <end position="17"/>
    </location>
</feature>
<sequence length="1068" mass="121842">MFLRILCCAFALKGYYCAEIVTLNGDWLLNDDKNNITNVKATVPGGIYSDLMSNGVIGDIYYGYNDENTKWIPRLNWTYSRSFQIAKSLLLQENINIVFDGLDTFSSIYLNNQLIGESSNMHVQYIFDVKSVLKQGENRIEVKFLSPIETASKLATIQEQNYPVPPSCPPSAYHGECHVNMIRKMQASFSWDWGPSFPSVGIWKDVYIESYNESLIRYVVNDVTEAKDDKWRVNLDVYLANNRRNAVRGKIQLDFSLQFVYITNEVDVNCVINEHNELVVTTYVEIPKAYVNVWWPNGFGSSDLYTLKVTYYHQESEISVKTIRIGFRTIELVQKPLGSNQGLTFYFNVNKVPIFMKGSNEIPIDILPEFGRNKTRIKHLLSSARDTHMNMIRVWGGGVYESDYFYDLADEFGIIIWQDFMFACAMYPSSDSFLQNVLGEVRHQVKRLYGHASVAIFSGNNENEGALVGNWYGTASNYQQYYEDYIKLYVTTIKSEFDRLTGGRGIFITSSPTNGKESDSEGYVAKKPTSTLYGDVHFYNYILNPFNSNFYPIPRFASEYGYQSLPSFHSFLTATNDTNDLNINSSFMNHRQHHPLGNIEMQLLMKLYFKFPNTSGDDFAEGVIYYSQIVQALGIKVESEHYRRCRSSLNDKGEGYTMGALFWQLNDVWMAPSWSGIDYLGKWKMLQYYAKNFFAPIIVTGHVNVQNVLDVYLVSDVLSPLDNLTVSILVYNWTNFKPINVENVLVDTQIGSSAVVKSIQIDDYLKGIGCSKTDCFFYFTVEKEGAKIAPDNFAFPTAIKDSSLSPAKVAINSIKQIYDKIFDIELTSDKIALFVWLENLQVEGRFSDNGFIINQPTQHVYFTAHCNYALCLLLIVFLEVAISASAYISRDHIAARLEEDMYTSMYHFNDETNFLWRASQSNLHCCGVRGPNDWGKFQSIFGNLLENATYNDVYNATPRNYIVPSSCCRNETCNTAYSLYIQGCLPRINFIFSQSALLLGVGAMCITFIQLLGAIFAHLLARSIRKLKTQVEVERNIRRQQLYEQLAQAKNAETKTTPVLYVPSTSEA</sequence>
<dbReference type="EC" id="3.2.1.25" evidence="7"/>
<dbReference type="FunFam" id="3.20.20.80:FF:000035">
    <property type="entry name" value="Mannosidase beta"/>
    <property type="match status" value="1"/>
</dbReference>
<evidence type="ECO:0000256" key="1">
    <source>
        <dbReference type="ARBA" id="ARBA00000829"/>
    </source>
</evidence>
<dbReference type="GO" id="GO:0006516">
    <property type="term" value="P:glycoprotein catabolic process"/>
    <property type="evidence" value="ECO:0007669"/>
    <property type="project" value="TreeGrafter"/>
</dbReference>
<dbReference type="Pfam" id="PF17786">
    <property type="entry name" value="Mannosidase_ig"/>
    <property type="match status" value="1"/>
</dbReference>
<keyword evidence="15" id="KW-0458">Lysosome</keyword>
<evidence type="ECO:0000256" key="10">
    <source>
        <dbReference type="ARBA" id="ARBA00022729"/>
    </source>
</evidence>
<dbReference type="InterPro" id="IPR013783">
    <property type="entry name" value="Ig-like_fold"/>
</dbReference>
<evidence type="ECO:0000256" key="14">
    <source>
        <dbReference type="ARBA" id="ARBA00023180"/>
    </source>
</evidence>
<dbReference type="PANTHER" id="PTHR43730">
    <property type="entry name" value="BETA-MANNOSIDASE"/>
    <property type="match status" value="1"/>
</dbReference>
<keyword evidence="16" id="KW-0326">Glycosidase</keyword>
<comment type="pathway">
    <text evidence="5">Glycan metabolism; N-glycan degradation.</text>
</comment>
<evidence type="ECO:0000256" key="20">
    <source>
        <dbReference type="ARBA" id="ARBA00041614"/>
    </source>
</evidence>
<dbReference type="Gene3D" id="1.10.1450.10">
    <property type="entry name" value="Tetraspanin"/>
    <property type="match status" value="1"/>
</dbReference>
<feature type="transmembrane region" description="Helical" evidence="21">
    <location>
        <begin position="996"/>
        <end position="1021"/>
    </location>
</feature>
<feature type="chain" id="PRO_5040420375" description="Beta-mannosidase B" evidence="22">
    <location>
        <begin position="18"/>
        <end position="1068"/>
    </location>
</feature>
<dbReference type="Gene3D" id="3.20.20.80">
    <property type="entry name" value="Glycosidases"/>
    <property type="match status" value="1"/>
</dbReference>
<dbReference type="SUPFAM" id="SSF49785">
    <property type="entry name" value="Galactose-binding domain-like"/>
    <property type="match status" value="1"/>
</dbReference>
<dbReference type="InterPro" id="IPR041625">
    <property type="entry name" value="Beta-mannosidase_Ig"/>
</dbReference>
<dbReference type="Pfam" id="PF22666">
    <property type="entry name" value="Glyco_hydro_2_N2"/>
    <property type="match status" value="1"/>
</dbReference>
<dbReference type="InterPro" id="IPR008952">
    <property type="entry name" value="Tetraspanin_EC2_sf"/>
</dbReference>
<dbReference type="AlphaFoldDB" id="A0A9N9XSQ3"/>
<evidence type="ECO:0000259" key="26">
    <source>
        <dbReference type="Pfam" id="PF22666"/>
    </source>
</evidence>
<proteinExistence type="inferred from homology"/>
<feature type="domain" description="Mannosidase Ig/CBM-like" evidence="25">
    <location>
        <begin position="708"/>
        <end position="801"/>
    </location>
</feature>
<dbReference type="InterPro" id="IPR050887">
    <property type="entry name" value="Beta-mannosidase_GH2"/>
</dbReference>
<feature type="domain" description="Beta-mannosidase-like galactose-binding" evidence="26">
    <location>
        <begin position="31"/>
        <end position="204"/>
    </location>
</feature>
<keyword evidence="13 21" id="KW-0472">Membrane</keyword>
<evidence type="ECO:0000256" key="18">
    <source>
        <dbReference type="ARBA" id="ARBA00038429"/>
    </source>
</evidence>
<feature type="domain" description="Beta-mannosidase Ig-fold" evidence="24">
    <location>
        <begin position="818"/>
        <end position="864"/>
    </location>
</feature>
<evidence type="ECO:0000256" key="7">
    <source>
        <dbReference type="ARBA" id="ARBA00012754"/>
    </source>
</evidence>
<dbReference type="SUPFAM" id="SSF51445">
    <property type="entry name" value="(Trans)glycosidases"/>
    <property type="match status" value="1"/>
</dbReference>
<dbReference type="GO" id="GO:0016020">
    <property type="term" value="C:membrane"/>
    <property type="evidence" value="ECO:0007669"/>
    <property type="project" value="UniProtKB-SubCell"/>
</dbReference>
<comment type="similarity">
    <text evidence="18">Belongs to the glycosyl hydrolase 2 family. Beta-mannosidase B subfamily.</text>
</comment>
<dbReference type="InterPro" id="IPR008979">
    <property type="entry name" value="Galactose-bd-like_sf"/>
</dbReference>
<evidence type="ECO:0000313" key="28">
    <source>
        <dbReference type="Proteomes" id="UP001153712"/>
    </source>
</evidence>
<dbReference type="Pfam" id="PF17753">
    <property type="entry name" value="Ig_mannosidase"/>
    <property type="match status" value="1"/>
</dbReference>
<name>A0A9N9XSQ3_PHYSR</name>
<dbReference type="GO" id="GO:0005764">
    <property type="term" value="C:lysosome"/>
    <property type="evidence" value="ECO:0007669"/>
    <property type="project" value="UniProtKB-SubCell"/>
</dbReference>
<dbReference type="InterPro" id="IPR036156">
    <property type="entry name" value="Beta-gal/glucu_dom_sf"/>
</dbReference>
<evidence type="ECO:0000256" key="9">
    <source>
        <dbReference type="ARBA" id="ARBA00022692"/>
    </source>
</evidence>
<accession>A0A9N9XSQ3</accession>
<comment type="subcellular location">
    <subcellularLocation>
        <location evidence="3">Lysosome</location>
    </subcellularLocation>
    <subcellularLocation>
        <location evidence="2">Membrane</location>
        <topology evidence="2">Multi-pass membrane protein</topology>
    </subcellularLocation>
    <subcellularLocation>
        <location evidence="4">Secreted</location>
    </subcellularLocation>
</comment>
<evidence type="ECO:0000256" key="15">
    <source>
        <dbReference type="ARBA" id="ARBA00023228"/>
    </source>
</evidence>
<dbReference type="GO" id="GO:0005975">
    <property type="term" value="P:carbohydrate metabolic process"/>
    <property type="evidence" value="ECO:0007669"/>
    <property type="project" value="InterPro"/>
</dbReference>
<evidence type="ECO:0000256" key="21">
    <source>
        <dbReference type="SAM" id="Phobius"/>
    </source>
</evidence>
<evidence type="ECO:0000256" key="5">
    <source>
        <dbReference type="ARBA" id="ARBA00004740"/>
    </source>
</evidence>
<dbReference type="SUPFAM" id="SSF48652">
    <property type="entry name" value="Tetraspanin"/>
    <property type="match status" value="1"/>
</dbReference>
<evidence type="ECO:0000256" key="4">
    <source>
        <dbReference type="ARBA" id="ARBA00004613"/>
    </source>
</evidence>
<evidence type="ECO:0000256" key="13">
    <source>
        <dbReference type="ARBA" id="ARBA00023136"/>
    </source>
</evidence>
<dbReference type="Proteomes" id="UP001153712">
    <property type="component" value="Chromosome 7"/>
</dbReference>
<evidence type="ECO:0000256" key="17">
    <source>
        <dbReference type="ARBA" id="ARBA00033445"/>
    </source>
</evidence>
<evidence type="ECO:0000256" key="8">
    <source>
        <dbReference type="ARBA" id="ARBA00022525"/>
    </source>
</evidence>
<keyword evidence="12 21" id="KW-1133">Transmembrane helix</keyword>
<evidence type="ECO:0000259" key="25">
    <source>
        <dbReference type="Pfam" id="PF17786"/>
    </source>
</evidence>
<dbReference type="EMBL" id="OU900100">
    <property type="protein sequence ID" value="CAG9863674.1"/>
    <property type="molecule type" value="Genomic_DNA"/>
</dbReference>
<dbReference type="FunFam" id="2.60.120.260:FF:000060">
    <property type="entry name" value="Probable beta-mannosidase"/>
    <property type="match status" value="1"/>
</dbReference>
<keyword evidence="9 21" id="KW-0812">Transmembrane</keyword>
<evidence type="ECO:0000256" key="19">
    <source>
        <dbReference type="ARBA" id="ARBA00041069"/>
    </source>
</evidence>
<reference evidence="27" key="1">
    <citation type="submission" date="2022-01" db="EMBL/GenBank/DDBJ databases">
        <authorList>
            <person name="King R."/>
        </authorList>
    </citation>
    <scope>NUCLEOTIDE SEQUENCE</scope>
</reference>
<organism evidence="27 28">
    <name type="scientific">Phyllotreta striolata</name>
    <name type="common">Striped flea beetle</name>
    <name type="synonym">Crioceris striolata</name>
    <dbReference type="NCBI Taxonomy" id="444603"/>
    <lineage>
        <taxon>Eukaryota</taxon>
        <taxon>Metazoa</taxon>
        <taxon>Ecdysozoa</taxon>
        <taxon>Arthropoda</taxon>
        <taxon>Hexapoda</taxon>
        <taxon>Insecta</taxon>
        <taxon>Pterygota</taxon>
        <taxon>Neoptera</taxon>
        <taxon>Endopterygota</taxon>
        <taxon>Coleoptera</taxon>
        <taxon>Polyphaga</taxon>
        <taxon>Cucujiformia</taxon>
        <taxon>Chrysomeloidea</taxon>
        <taxon>Chrysomelidae</taxon>
        <taxon>Galerucinae</taxon>
        <taxon>Alticini</taxon>
        <taxon>Phyllotreta</taxon>
    </lineage>
</organism>
<evidence type="ECO:0000256" key="3">
    <source>
        <dbReference type="ARBA" id="ARBA00004371"/>
    </source>
</evidence>
<evidence type="ECO:0000259" key="23">
    <source>
        <dbReference type="Pfam" id="PF00703"/>
    </source>
</evidence>
<dbReference type="SUPFAM" id="SSF49303">
    <property type="entry name" value="beta-Galactosidase/glucuronidase domain"/>
    <property type="match status" value="2"/>
</dbReference>
<evidence type="ECO:0000256" key="12">
    <source>
        <dbReference type="ARBA" id="ARBA00022989"/>
    </source>
</evidence>